<dbReference type="AlphaFoldDB" id="A0A1Z4BKD9"/>
<evidence type="ECO:0000313" key="2">
    <source>
        <dbReference type="EMBL" id="ASF41722.1"/>
    </source>
</evidence>
<dbReference type="RefSeq" id="WP_088592946.1">
    <property type="nucleotide sequence ID" value="NZ_CP022022.1"/>
</dbReference>
<feature type="transmembrane region" description="Helical" evidence="1">
    <location>
        <begin position="7"/>
        <end position="25"/>
    </location>
</feature>
<dbReference type="PANTHER" id="PTHR37309">
    <property type="entry name" value="SLR0284 PROTEIN"/>
    <property type="match status" value="1"/>
</dbReference>
<dbReference type="Pfam" id="PF04020">
    <property type="entry name" value="Phage_holin_4_2"/>
    <property type="match status" value="1"/>
</dbReference>
<dbReference type="InterPro" id="IPR007165">
    <property type="entry name" value="Phage_holin_4_2"/>
</dbReference>
<dbReference type="EMBL" id="CP022022">
    <property type="protein sequence ID" value="ASF41722.1"/>
    <property type="molecule type" value="Genomic_DNA"/>
</dbReference>
<dbReference type="PANTHER" id="PTHR37309:SF1">
    <property type="entry name" value="SLR0284 PROTEIN"/>
    <property type="match status" value="1"/>
</dbReference>
<keyword evidence="3" id="KW-1185">Reference proteome</keyword>
<gene>
    <name evidence="2" type="ORF">CBG49_00730</name>
</gene>
<organism evidence="2 3">
    <name type="scientific">Capnocytophaga endodontalis</name>
    <dbReference type="NCBI Taxonomy" id="2708117"/>
    <lineage>
        <taxon>Bacteria</taxon>
        <taxon>Pseudomonadati</taxon>
        <taxon>Bacteroidota</taxon>
        <taxon>Flavobacteriia</taxon>
        <taxon>Flavobacteriales</taxon>
        <taxon>Flavobacteriaceae</taxon>
        <taxon>Capnocytophaga</taxon>
    </lineage>
</organism>
<feature type="transmembrane region" description="Helical" evidence="1">
    <location>
        <begin position="31"/>
        <end position="49"/>
    </location>
</feature>
<feature type="transmembrane region" description="Helical" evidence="1">
    <location>
        <begin position="61"/>
        <end position="84"/>
    </location>
</feature>
<dbReference type="KEGG" id="capn:CBG49_00730"/>
<reference evidence="3" key="1">
    <citation type="submission" date="2017-06" db="EMBL/GenBank/DDBJ databases">
        <title>Complete genome sequence of Capnocytophaga sp. KCOM 1579 (=ChDC OS43) isolated from a human refractory periapical abscess lesion.</title>
        <authorList>
            <person name="Kook J.-K."/>
            <person name="Park S.-N."/>
            <person name="Lim Y.K."/>
            <person name="Roh H."/>
        </authorList>
    </citation>
    <scope>NUCLEOTIDE SEQUENCE [LARGE SCALE GENOMIC DNA]</scope>
    <source>
        <strain evidence="3">ChDC OS43</strain>
    </source>
</reference>
<name>A0A1Z4BKD9_9FLAO</name>
<accession>A0A1Z4BKD9</accession>
<evidence type="ECO:0000256" key="1">
    <source>
        <dbReference type="SAM" id="Phobius"/>
    </source>
</evidence>
<keyword evidence="1" id="KW-0812">Transmembrane</keyword>
<keyword evidence="1" id="KW-0472">Membrane</keyword>
<proteinExistence type="predicted"/>
<feature type="transmembrane region" description="Helical" evidence="1">
    <location>
        <begin position="90"/>
        <end position="113"/>
    </location>
</feature>
<evidence type="ECO:0000313" key="3">
    <source>
        <dbReference type="Proteomes" id="UP000197007"/>
    </source>
</evidence>
<protein>
    <recommendedName>
        <fullName evidence="4">Phage holin family protein</fullName>
    </recommendedName>
</protein>
<dbReference type="Proteomes" id="UP000197007">
    <property type="component" value="Chromosome"/>
</dbReference>
<sequence>MQFLKFFISLMISATLIFLLCVLNVGATIEGYLTAVLAAFVLSCLNGYVRPLLEYILMPVAELTFGLTMFLNNTLMVLLASLIVGGFKVYGFLGALLFSTCLSLAQTITITPFEQAMANKKREN</sequence>
<keyword evidence="1" id="KW-1133">Transmembrane helix</keyword>
<evidence type="ECO:0008006" key="4">
    <source>
        <dbReference type="Google" id="ProtNLM"/>
    </source>
</evidence>